<comment type="caution">
    <text evidence="2">The sequence shown here is derived from an EMBL/GenBank/DDBJ whole genome shotgun (WGS) entry which is preliminary data.</text>
</comment>
<dbReference type="OrthoDB" id="10543249at2759"/>
<dbReference type="EMBL" id="NEDP02000756">
    <property type="protein sequence ID" value="OWF55132.1"/>
    <property type="molecule type" value="Genomic_DNA"/>
</dbReference>
<keyword evidence="3" id="KW-1185">Reference proteome</keyword>
<reference evidence="2 3" key="1">
    <citation type="journal article" date="2017" name="Nat. Ecol. Evol.">
        <title>Scallop genome provides insights into evolution of bilaterian karyotype and development.</title>
        <authorList>
            <person name="Wang S."/>
            <person name="Zhang J."/>
            <person name="Jiao W."/>
            <person name="Li J."/>
            <person name="Xun X."/>
            <person name="Sun Y."/>
            <person name="Guo X."/>
            <person name="Huan P."/>
            <person name="Dong B."/>
            <person name="Zhang L."/>
            <person name="Hu X."/>
            <person name="Sun X."/>
            <person name="Wang J."/>
            <person name="Zhao C."/>
            <person name="Wang Y."/>
            <person name="Wang D."/>
            <person name="Huang X."/>
            <person name="Wang R."/>
            <person name="Lv J."/>
            <person name="Li Y."/>
            <person name="Zhang Z."/>
            <person name="Liu B."/>
            <person name="Lu W."/>
            <person name="Hui Y."/>
            <person name="Liang J."/>
            <person name="Zhou Z."/>
            <person name="Hou R."/>
            <person name="Li X."/>
            <person name="Liu Y."/>
            <person name="Li H."/>
            <person name="Ning X."/>
            <person name="Lin Y."/>
            <person name="Zhao L."/>
            <person name="Xing Q."/>
            <person name="Dou J."/>
            <person name="Li Y."/>
            <person name="Mao J."/>
            <person name="Guo H."/>
            <person name="Dou H."/>
            <person name="Li T."/>
            <person name="Mu C."/>
            <person name="Jiang W."/>
            <person name="Fu Q."/>
            <person name="Fu X."/>
            <person name="Miao Y."/>
            <person name="Liu J."/>
            <person name="Yu Q."/>
            <person name="Li R."/>
            <person name="Liao H."/>
            <person name="Li X."/>
            <person name="Kong Y."/>
            <person name="Jiang Z."/>
            <person name="Chourrout D."/>
            <person name="Li R."/>
            <person name="Bao Z."/>
        </authorList>
    </citation>
    <scope>NUCLEOTIDE SEQUENCE [LARGE SCALE GENOMIC DNA]</scope>
    <source>
        <strain evidence="2 3">PY_sf001</strain>
    </source>
</reference>
<proteinExistence type="predicted"/>
<protein>
    <submittedName>
        <fullName evidence="2">Uncharacterized protein</fullName>
    </submittedName>
</protein>
<name>A0A210R2G4_MIZYE</name>
<dbReference type="Proteomes" id="UP000242188">
    <property type="component" value="Unassembled WGS sequence"/>
</dbReference>
<feature type="compositionally biased region" description="Basic and acidic residues" evidence="1">
    <location>
        <begin position="508"/>
        <end position="520"/>
    </location>
</feature>
<feature type="compositionally biased region" description="Acidic residues" evidence="1">
    <location>
        <begin position="498"/>
        <end position="507"/>
    </location>
</feature>
<feature type="compositionally biased region" description="Polar residues" evidence="1">
    <location>
        <begin position="405"/>
        <end position="422"/>
    </location>
</feature>
<feature type="region of interest" description="Disordered" evidence="1">
    <location>
        <begin position="354"/>
        <end position="526"/>
    </location>
</feature>
<evidence type="ECO:0000313" key="3">
    <source>
        <dbReference type="Proteomes" id="UP000242188"/>
    </source>
</evidence>
<feature type="compositionally biased region" description="Basic and acidic residues" evidence="1">
    <location>
        <begin position="390"/>
        <end position="403"/>
    </location>
</feature>
<gene>
    <name evidence="2" type="ORF">KP79_PYT14504</name>
</gene>
<evidence type="ECO:0000313" key="2">
    <source>
        <dbReference type="EMBL" id="OWF55132.1"/>
    </source>
</evidence>
<feature type="compositionally biased region" description="Acidic residues" evidence="1">
    <location>
        <begin position="466"/>
        <end position="490"/>
    </location>
</feature>
<dbReference type="AlphaFoldDB" id="A0A210R2G4"/>
<accession>A0A210R2G4</accession>
<evidence type="ECO:0000256" key="1">
    <source>
        <dbReference type="SAM" id="MobiDB-lite"/>
    </source>
</evidence>
<sequence length="612" mass="70331">MEPTPASPPKKRGCRIRILKEDTIDNLIKGRCIAVQIKRLIKDRQWCESFQLQLMVKQNRHSTSKILDEASNYPLFGGFKKQYEAYLERSVIRQQDIVTGLGHGEGPYEMVKSWLDDPTTKTKPEELKKQYSNLRDDHASKITLLKKEEKTLAKICEQLTSCQKKLRNVQTALRVTFGLDVDVSAREIKEHRTLRNLEKELISRLDKSLRQCQAMMIEENESRKQLQKGMARIAAEVESFDKERVKACNAAMNCFVRVLNQHEMQRTEKTRAKCDLLATISPTFMASPNVSLNNKDTAFIYRFPDFAEQLREMGFSDTGSALDSVYKPVEGSHNTSNTLQNIASKSYSPQVTKYCLNSSSSSDDLNDTDGSEQKARNRSKTTPRNVPNKKLKEGFVEEDEKKQQKQATKFRNAGKQNDNSAIQKLVRKTSPQPVEHEEEPTRKLTKPTQNRASEDEDDAPPRLVSSDEEELEEIVVGEEEEVEEEEEVVVEGEKEVVMDEAEEEEEDVSVKDNEQEKSRSEVSPSFDHGIPLEQSCLFKALVTHTSFDDSDLNFEKGQRLVQTHQASEEDIAYGYIRKHRYSQLQYGYFNIRQTRLWEPSTKNVFKKLFTSI</sequence>
<organism evidence="2 3">
    <name type="scientific">Mizuhopecten yessoensis</name>
    <name type="common">Japanese scallop</name>
    <name type="synonym">Patinopecten yessoensis</name>
    <dbReference type="NCBI Taxonomy" id="6573"/>
    <lineage>
        <taxon>Eukaryota</taxon>
        <taxon>Metazoa</taxon>
        <taxon>Spiralia</taxon>
        <taxon>Lophotrochozoa</taxon>
        <taxon>Mollusca</taxon>
        <taxon>Bivalvia</taxon>
        <taxon>Autobranchia</taxon>
        <taxon>Pteriomorphia</taxon>
        <taxon>Pectinida</taxon>
        <taxon>Pectinoidea</taxon>
        <taxon>Pectinidae</taxon>
        <taxon>Mizuhopecten</taxon>
    </lineage>
</organism>